<feature type="transmembrane region" description="Helical" evidence="7">
    <location>
        <begin position="60"/>
        <end position="78"/>
    </location>
</feature>
<comment type="caution">
    <text evidence="9">The sequence shown here is derived from an EMBL/GenBank/DDBJ whole genome shotgun (WGS) entry which is preliminary data.</text>
</comment>
<evidence type="ECO:0000256" key="5">
    <source>
        <dbReference type="ARBA" id="ARBA00022989"/>
    </source>
</evidence>
<dbReference type="PANTHER" id="PTHR23513:SF6">
    <property type="entry name" value="MAJOR FACILITATOR SUPERFAMILY ASSOCIATED DOMAIN-CONTAINING PROTEIN"/>
    <property type="match status" value="1"/>
</dbReference>
<name>A0A562V0I6_9ACTN</name>
<dbReference type="InterPro" id="IPR010290">
    <property type="entry name" value="TM_effector"/>
</dbReference>
<feature type="domain" description="Major facilitator superfamily (MFS) profile" evidence="8">
    <location>
        <begin position="225"/>
        <end position="421"/>
    </location>
</feature>
<feature type="transmembrane region" description="Helical" evidence="7">
    <location>
        <begin position="99"/>
        <end position="124"/>
    </location>
</feature>
<dbReference type="Pfam" id="PF05977">
    <property type="entry name" value="MFS_3"/>
    <property type="match status" value="1"/>
</dbReference>
<protein>
    <submittedName>
        <fullName evidence="9">Putative MFS family arabinose efflux permease</fullName>
    </submittedName>
</protein>
<sequence>MTSTRSPQDVFRLPGFALFWTAESVSLFGVYVTTIALQVLVVLELDGTAADVGLVNAARWLPYLLLGLVLGAIVERWRRKPVMVVTDLGRAALLTAIPVLWFTGLLSLPTLIATVGLLGVLSLLNDAASQSFLPRLVAADRLLAANARIDQSEAVAQTSGPVLGGALVTVWGAPLAVLTDAVGHLVSAVAVWRIKITEPLHRREPGARLWRDVKAGVRWGYRHRTLAPLALSTHIWFLFNSMATTALVPFILSGLGLSPAALGVAMAAAGVAGLGGSLLAVRVGLRWGAGPTVIACRILAAVAWAAIALVPDDPLFGQQWTLTALLAGCQFLYGTALGLENANEMGYRQITTPDHMQARVNTTMRSVNRAMIVVGAPVGGLLADSIGHRPVFLVAAAGFGLAVLTLLLSPFRTARHDDAAA</sequence>
<accession>A0A562V0I6</accession>
<dbReference type="OrthoDB" id="9815525at2"/>
<dbReference type="EMBL" id="VLLL01000006">
    <property type="protein sequence ID" value="TWJ11446.1"/>
    <property type="molecule type" value="Genomic_DNA"/>
</dbReference>
<dbReference type="Proteomes" id="UP000321617">
    <property type="component" value="Unassembled WGS sequence"/>
</dbReference>
<feature type="transmembrane region" description="Helical" evidence="7">
    <location>
        <begin position="226"/>
        <end position="252"/>
    </location>
</feature>
<dbReference type="Gene3D" id="1.20.1250.20">
    <property type="entry name" value="MFS general substrate transporter like domains"/>
    <property type="match status" value="1"/>
</dbReference>
<feature type="transmembrane region" description="Helical" evidence="7">
    <location>
        <begin position="171"/>
        <end position="194"/>
    </location>
</feature>
<dbReference type="RefSeq" id="WP_147137518.1">
    <property type="nucleotide sequence ID" value="NZ_BAABIJ010000002.1"/>
</dbReference>
<evidence type="ECO:0000256" key="7">
    <source>
        <dbReference type="SAM" id="Phobius"/>
    </source>
</evidence>
<keyword evidence="10" id="KW-1185">Reference proteome</keyword>
<evidence type="ECO:0000313" key="10">
    <source>
        <dbReference type="Proteomes" id="UP000321617"/>
    </source>
</evidence>
<dbReference type="GO" id="GO:0005886">
    <property type="term" value="C:plasma membrane"/>
    <property type="evidence" value="ECO:0007669"/>
    <property type="project" value="UniProtKB-SubCell"/>
</dbReference>
<evidence type="ECO:0000313" key="9">
    <source>
        <dbReference type="EMBL" id="TWJ11446.1"/>
    </source>
</evidence>
<keyword evidence="6 7" id="KW-0472">Membrane</keyword>
<dbReference type="PANTHER" id="PTHR23513">
    <property type="entry name" value="INTEGRAL MEMBRANE EFFLUX PROTEIN-RELATED"/>
    <property type="match status" value="1"/>
</dbReference>
<dbReference type="InterPro" id="IPR036259">
    <property type="entry name" value="MFS_trans_sf"/>
</dbReference>
<feature type="transmembrane region" description="Helical" evidence="7">
    <location>
        <begin position="16"/>
        <end position="40"/>
    </location>
</feature>
<evidence type="ECO:0000256" key="1">
    <source>
        <dbReference type="ARBA" id="ARBA00004651"/>
    </source>
</evidence>
<feature type="transmembrane region" description="Helical" evidence="7">
    <location>
        <begin position="293"/>
        <end position="310"/>
    </location>
</feature>
<feature type="transmembrane region" description="Helical" evidence="7">
    <location>
        <begin position="389"/>
        <end position="408"/>
    </location>
</feature>
<keyword evidence="5 7" id="KW-1133">Transmembrane helix</keyword>
<evidence type="ECO:0000256" key="2">
    <source>
        <dbReference type="ARBA" id="ARBA00022448"/>
    </source>
</evidence>
<gene>
    <name evidence="9" type="ORF">LX16_2167</name>
</gene>
<dbReference type="SUPFAM" id="SSF103473">
    <property type="entry name" value="MFS general substrate transporter"/>
    <property type="match status" value="1"/>
</dbReference>
<dbReference type="GO" id="GO:0022857">
    <property type="term" value="F:transmembrane transporter activity"/>
    <property type="evidence" value="ECO:0007669"/>
    <property type="project" value="InterPro"/>
</dbReference>
<evidence type="ECO:0000256" key="4">
    <source>
        <dbReference type="ARBA" id="ARBA00022692"/>
    </source>
</evidence>
<feature type="transmembrane region" description="Helical" evidence="7">
    <location>
        <begin position="322"/>
        <end position="339"/>
    </location>
</feature>
<organism evidence="9 10">
    <name type="scientific">Stackebrandtia albiflava</name>
    <dbReference type="NCBI Taxonomy" id="406432"/>
    <lineage>
        <taxon>Bacteria</taxon>
        <taxon>Bacillati</taxon>
        <taxon>Actinomycetota</taxon>
        <taxon>Actinomycetes</taxon>
        <taxon>Glycomycetales</taxon>
        <taxon>Glycomycetaceae</taxon>
        <taxon>Stackebrandtia</taxon>
    </lineage>
</organism>
<reference evidence="9 10" key="1">
    <citation type="journal article" date="2013" name="Stand. Genomic Sci.">
        <title>Genomic Encyclopedia of Type Strains, Phase I: The one thousand microbial genomes (KMG-I) project.</title>
        <authorList>
            <person name="Kyrpides N.C."/>
            <person name="Woyke T."/>
            <person name="Eisen J.A."/>
            <person name="Garrity G."/>
            <person name="Lilburn T.G."/>
            <person name="Beck B.J."/>
            <person name="Whitman W.B."/>
            <person name="Hugenholtz P."/>
            <person name="Klenk H.P."/>
        </authorList>
    </citation>
    <scope>NUCLEOTIDE SEQUENCE [LARGE SCALE GENOMIC DNA]</scope>
    <source>
        <strain evidence="9 10">DSM 45044</strain>
    </source>
</reference>
<evidence type="ECO:0000256" key="3">
    <source>
        <dbReference type="ARBA" id="ARBA00022475"/>
    </source>
</evidence>
<evidence type="ECO:0000256" key="6">
    <source>
        <dbReference type="ARBA" id="ARBA00023136"/>
    </source>
</evidence>
<proteinExistence type="predicted"/>
<keyword evidence="3" id="KW-1003">Cell membrane</keyword>
<dbReference type="InterPro" id="IPR020846">
    <property type="entry name" value="MFS_dom"/>
</dbReference>
<keyword evidence="2" id="KW-0813">Transport</keyword>
<keyword evidence="4 7" id="KW-0812">Transmembrane</keyword>
<dbReference type="PROSITE" id="PS50850">
    <property type="entry name" value="MFS"/>
    <property type="match status" value="1"/>
</dbReference>
<evidence type="ECO:0000259" key="8">
    <source>
        <dbReference type="PROSITE" id="PS50850"/>
    </source>
</evidence>
<dbReference type="CDD" id="cd06173">
    <property type="entry name" value="MFS_MefA_like"/>
    <property type="match status" value="1"/>
</dbReference>
<feature type="transmembrane region" description="Helical" evidence="7">
    <location>
        <begin position="366"/>
        <end position="383"/>
    </location>
</feature>
<dbReference type="AlphaFoldDB" id="A0A562V0I6"/>
<feature type="transmembrane region" description="Helical" evidence="7">
    <location>
        <begin position="258"/>
        <end position="281"/>
    </location>
</feature>
<comment type="subcellular location">
    <subcellularLocation>
        <location evidence="1">Cell membrane</location>
        <topology evidence="1">Multi-pass membrane protein</topology>
    </subcellularLocation>
</comment>